<name>F4H4P6_CELFA</name>
<accession>F4H4P6</accession>
<evidence type="ECO:0008006" key="4">
    <source>
        <dbReference type="Google" id="ProtNLM"/>
    </source>
</evidence>
<keyword evidence="1" id="KW-0732">Signal</keyword>
<proteinExistence type="predicted"/>
<dbReference type="KEGG" id="cfi:Celf_0097"/>
<dbReference type="HOGENOM" id="CLU_078528_0_0_11"/>
<feature type="signal peptide" evidence="1">
    <location>
        <begin position="1"/>
        <end position="28"/>
    </location>
</feature>
<evidence type="ECO:0000313" key="3">
    <source>
        <dbReference type="Proteomes" id="UP000008460"/>
    </source>
</evidence>
<dbReference type="AlphaFoldDB" id="F4H4P6"/>
<keyword evidence="3" id="KW-1185">Reference proteome</keyword>
<dbReference type="Proteomes" id="UP000008460">
    <property type="component" value="Chromosome"/>
</dbReference>
<evidence type="ECO:0000313" key="2">
    <source>
        <dbReference type="EMBL" id="AEE44247.1"/>
    </source>
</evidence>
<dbReference type="STRING" id="590998.Celf_0097"/>
<dbReference type="PROSITE" id="PS51257">
    <property type="entry name" value="PROKAR_LIPOPROTEIN"/>
    <property type="match status" value="1"/>
</dbReference>
<feature type="chain" id="PRO_5003309035" description="Lipoprotein" evidence="1">
    <location>
        <begin position="29"/>
        <end position="327"/>
    </location>
</feature>
<dbReference type="EMBL" id="CP002666">
    <property type="protein sequence ID" value="AEE44247.1"/>
    <property type="molecule type" value="Genomic_DNA"/>
</dbReference>
<reference evidence="2 3" key="1">
    <citation type="submission" date="2011-04" db="EMBL/GenBank/DDBJ databases">
        <title>Complete sequence of Cellulomonas fimi ATCC 484.</title>
        <authorList>
            <consortium name="US DOE Joint Genome Institute"/>
            <person name="Lucas S."/>
            <person name="Han J."/>
            <person name="Lapidus A."/>
            <person name="Cheng J.-F."/>
            <person name="Goodwin L."/>
            <person name="Pitluck S."/>
            <person name="Peters L."/>
            <person name="Chertkov O."/>
            <person name="Detter J.C."/>
            <person name="Han C."/>
            <person name="Tapia R."/>
            <person name="Land M."/>
            <person name="Hauser L."/>
            <person name="Kyrpides N."/>
            <person name="Ivanova N."/>
            <person name="Ovchinnikova G."/>
            <person name="Pagani I."/>
            <person name="Mead D."/>
            <person name="Brumm P."/>
            <person name="Woyke T."/>
        </authorList>
    </citation>
    <scope>NUCLEOTIDE SEQUENCE [LARGE SCALE GENOMIC DNA]</scope>
    <source>
        <strain evidence="3">ATCC 484 / DSM 20113 / JCM 1341 / NBRC 15513 / NCIMB 8980 / NCTC 7547</strain>
    </source>
</reference>
<evidence type="ECO:0000256" key="1">
    <source>
        <dbReference type="SAM" id="SignalP"/>
    </source>
</evidence>
<protein>
    <recommendedName>
        <fullName evidence="4">Lipoprotein</fullName>
    </recommendedName>
</protein>
<organism evidence="2 3">
    <name type="scientific">Cellulomonas fimi (strain ATCC 484 / DSM 20113 / JCM 1341 / CCUG 24087 / LMG 16345 / NBRC 15513 / NCIMB 8980 / NCTC 7547 / NRS-133)</name>
    <dbReference type="NCBI Taxonomy" id="590998"/>
    <lineage>
        <taxon>Bacteria</taxon>
        <taxon>Bacillati</taxon>
        <taxon>Actinomycetota</taxon>
        <taxon>Actinomycetes</taxon>
        <taxon>Micrococcales</taxon>
        <taxon>Cellulomonadaceae</taxon>
        <taxon>Cellulomonas</taxon>
    </lineage>
</organism>
<sequence length="327" mass="35158">MTARRRRVPSPVPVVAVVLLLAACAPDADEVPAPRTSDGTAPVTAFLERLHGTESDTASRLRATEELVASCMRREGFDYVPRPVEVRERAADGIPAWGSREFAERFGYGAATESVLLAAQGGDEPSAAPDPNLATVQALSPEGQDAYWTALLGRQDVSAGADGQAYDWTTAGCTGWAEHESDARTAVEDDPDLAEVVRAAEEIDLAVELDARVLSALDAWSRCMALRGYDVATPQDAEAAAYDAVTQLRAGGELRDDGSVVVDPAALDALAQQEVTMATDDASCRESGRLDEVRRDTRADLEQRFWDQHGSDLEQWWAARERVASDG</sequence>
<gene>
    <name evidence="2" type="ordered locus">Celf_0097</name>
</gene>